<feature type="transmembrane region" description="Helical" evidence="1">
    <location>
        <begin position="75"/>
        <end position="92"/>
    </location>
</feature>
<proteinExistence type="predicted"/>
<accession>W7WZ85</accession>
<dbReference type="KEGG" id="tet:TTHERM_000535161"/>
<organism evidence="2 3">
    <name type="scientific">Tetrahymena thermophila (strain SB210)</name>
    <dbReference type="NCBI Taxonomy" id="312017"/>
    <lineage>
        <taxon>Eukaryota</taxon>
        <taxon>Sar</taxon>
        <taxon>Alveolata</taxon>
        <taxon>Ciliophora</taxon>
        <taxon>Intramacronucleata</taxon>
        <taxon>Oligohymenophorea</taxon>
        <taxon>Hymenostomatida</taxon>
        <taxon>Tetrahymenina</taxon>
        <taxon>Tetrahymenidae</taxon>
        <taxon>Tetrahymena</taxon>
    </lineage>
</organism>
<name>W7WZ85_TETTS</name>
<keyword evidence="3" id="KW-1185">Reference proteome</keyword>
<gene>
    <name evidence="2" type="ORF">TTHERM_000535161</name>
</gene>
<dbReference type="GeneID" id="24439454"/>
<dbReference type="RefSeq" id="XP_012655243.1">
    <property type="nucleotide sequence ID" value="XM_012799789.1"/>
</dbReference>
<evidence type="ECO:0000256" key="1">
    <source>
        <dbReference type="SAM" id="Phobius"/>
    </source>
</evidence>
<keyword evidence="1" id="KW-0472">Membrane</keyword>
<evidence type="ECO:0000313" key="3">
    <source>
        <dbReference type="Proteomes" id="UP000009168"/>
    </source>
</evidence>
<protein>
    <submittedName>
        <fullName evidence="2">Transmembrane protein, putative</fullName>
    </submittedName>
</protein>
<evidence type="ECO:0000313" key="2">
    <source>
        <dbReference type="EMBL" id="EWS72200.1"/>
    </source>
</evidence>
<keyword evidence="1" id="KW-1133">Transmembrane helix</keyword>
<dbReference type="AlphaFoldDB" id="W7WZ85"/>
<dbReference type="InParanoid" id="W7WZ85"/>
<sequence length="134" mass="15974">MLSYQFGVFASLYLQYSLVGYAINREKKKRNSKEIQLISRGITKIHLYHKIIILMVTTKAISLLCKININTESQNQNLCIKFVIFILFLYLLKNEARQAAKNYRFYHNQNNQFSQKIIYQHFIINIQNNQCYLI</sequence>
<keyword evidence="1 2" id="KW-0812">Transmembrane</keyword>
<reference evidence="3" key="1">
    <citation type="journal article" date="2006" name="PLoS Biol.">
        <title>Macronuclear genome sequence of the ciliate Tetrahymena thermophila, a model eukaryote.</title>
        <authorList>
            <person name="Eisen J.A."/>
            <person name="Coyne R.S."/>
            <person name="Wu M."/>
            <person name="Wu D."/>
            <person name="Thiagarajan M."/>
            <person name="Wortman J.R."/>
            <person name="Badger J.H."/>
            <person name="Ren Q."/>
            <person name="Amedeo P."/>
            <person name="Jones K.M."/>
            <person name="Tallon L.J."/>
            <person name="Delcher A.L."/>
            <person name="Salzberg S.L."/>
            <person name="Silva J.C."/>
            <person name="Haas B.J."/>
            <person name="Majoros W.H."/>
            <person name="Farzad M."/>
            <person name="Carlton J.M."/>
            <person name="Smith R.K. Jr."/>
            <person name="Garg J."/>
            <person name="Pearlman R.E."/>
            <person name="Karrer K.M."/>
            <person name="Sun L."/>
            <person name="Manning G."/>
            <person name="Elde N.C."/>
            <person name="Turkewitz A.P."/>
            <person name="Asai D.J."/>
            <person name="Wilkes D.E."/>
            <person name="Wang Y."/>
            <person name="Cai H."/>
            <person name="Collins K."/>
            <person name="Stewart B.A."/>
            <person name="Lee S.R."/>
            <person name="Wilamowska K."/>
            <person name="Weinberg Z."/>
            <person name="Ruzzo W.L."/>
            <person name="Wloga D."/>
            <person name="Gaertig J."/>
            <person name="Frankel J."/>
            <person name="Tsao C.-C."/>
            <person name="Gorovsky M.A."/>
            <person name="Keeling P.J."/>
            <person name="Waller R.F."/>
            <person name="Patron N.J."/>
            <person name="Cherry J.M."/>
            <person name="Stover N.A."/>
            <person name="Krieger C.J."/>
            <person name="del Toro C."/>
            <person name="Ryder H.F."/>
            <person name="Williamson S.C."/>
            <person name="Barbeau R.A."/>
            <person name="Hamilton E.P."/>
            <person name="Orias E."/>
        </authorList>
    </citation>
    <scope>NUCLEOTIDE SEQUENCE [LARGE SCALE GENOMIC DNA]</scope>
    <source>
        <strain evidence="3">SB210</strain>
    </source>
</reference>
<dbReference type="EMBL" id="GG662495">
    <property type="protein sequence ID" value="EWS72200.1"/>
    <property type="molecule type" value="Genomic_DNA"/>
</dbReference>
<feature type="transmembrane region" description="Helical" evidence="1">
    <location>
        <begin position="45"/>
        <end position="69"/>
    </location>
</feature>
<feature type="transmembrane region" description="Helical" evidence="1">
    <location>
        <begin position="6"/>
        <end position="24"/>
    </location>
</feature>
<dbReference type="Proteomes" id="UP000009168">
    <property type="component" value="Unassembled WGS sequence"/>
</dbReference>